<dbReference type="EMBL" id="JARFPK010000006">
    <property type="protein sequence ID" value="MDF0590030.1"/>
    <property type="molecule type" value="Genomic_DNA"/>
</dbReference>
<accession>A0ABT5X5S0</accession>
<evidence type="ECO:0000313" key="2">
    <source>
        <dbReference type="Proteomes" id="UP001220010"/>
    </source>
</evidence>
<protein>
    <recommendedName>
        <fullName evidence="3">DNRLRE domain-containing protein</fullName>
    </recommendedName>
</protein>
<sequence>MKKSRYIVVLALAFAPGGCAQLDRFTGYWKNVDTETSGVTALDIDVTGTAVSVQAWGRLKPTDIDWGKASPAYAYAPGVSSDLAAEAVAVNAVWSTGWSETLMTIRPVEEDRLLADVYTRFTDGSGRTSYAQSYIFEVGVKYNCLEALPAPKLEVAGTEDYKVGEDNFTRYRLSVANWESYPPEIFEPSPDLPPCGLNLESSRTWIDIFNQDGVRIYGFCALAFSEELRDLWFAVKMGESPPESVYIVMTDRGCDLSASSNEVSIASSARMDADSTPSTAPHLPPSLQTMISLQRGRFI</sequence>
<keyword evidence="2" id="KW-1185">Reference proteome</keyword>
<proteinExistence type="predicted"/>
<comment type="caution">
    <text evidence="1">The sequence shown here is derived from an EMBL/GenBank/DDBJ whole genome shotgun (WGS) entry which is preliminary data.</text>
</comment>
<evidence type="ECO:0008006" key="3">
    <source>
        <dbReference type="Google" id="ProtNLM"/>
    </source>
</evidence>
<name>A0ABT5X5S0_9EURY</name>
<dbReference type="Proteomes" id="UP001220010">
    <property type="component" value="Unassembled WGS sequence"/>
</dbReference>
<gene>
    <name evidence="1" type="ORF">P0O15_02400</name>
</gene>
<organism evidence="1 2">
    <name type="scientific">Candidatus Methanocrinis natronophilus</name>
    <dbReference type="NCBI Taxonomy" id="3033396"/>
    <lineage>
        <taxon>Archaea</taxon>
        <taxon>Methanobacteriati</taxon>
        <taxon>Methanobacteriota</taxon>
        <taxon>Stenosarchaea group</taxon>
        <taxon>Methanomicrobia</taxon>
        <taxon>Methanotrichales</taxon>
        <taxon>Methanotrichaceae</taxon>
        <taxon>Methanocrinis</taxon>
    </lineage>
</organism>
<evidence type="ECO:0000313" key="1">
    <source>
        <dbReference type="EMBL" id="MDF0590030.1"/>
    </source>
</evidence>
<dbReference type="RefSeq" id="WP_316965789.1">
    <property type="nucleotide sequence ID" value="NZ_JARFPK010000006.1"/>
</dbReference>
<reference evidence="1 2" key="1">
    <citation type="submission" date="2023-03" db="EMBL/GenBank/DDBJ databases">
        <title>WGS of Methanotrichaceae archaeon Mx.</title>
        <authorList>
            <person name="Sorokin D.Y."/>
            <person name="Merkel A.Y."/>
        </authorList>
    </citation>
    <scope>NUCLEOTIDE SEQUENCE [LARGE SCALE GENOMIC DNA]</scope>
    <source>
        <strain evidence="1 2">Mx</strain>
    </source>
</reference>